<dbReference type="Gene3D" id="3.30.450.20">
    <property type="entry name" value="PAS domain"/>
    <property type="match status" value="1"/>
</dbReference>
<feature type="domain" description="HTH luxR-type" evidence="4">
    <location>
        <begin position="198"/>
        <end position="263"/>
    </location>
</feature>
<reference evidence="5 6" key="1">
    <citation type="submission" date="2019-01" db="EMBL/GenBank/DDBJ databases">
        <authorList>
            <person name="Chen W.-M."/>
        </authorList>
    </citation>
    <scope>NUCLEOTIDE SEQUENCE [LARGE SCALE GENOMIC DNA]</scope>
    <source>
        <strain evidence="5 6">BBQ-12</strain>
    </source>
</reference>
<dbReference type="PANTHER" id="PTHR44688">
    <property type="entry name" value="DNA-BINDING TRANSCRIPTIONAL ACTIVATOR DEVR_DOSR"/>
    <property type="match status" value="1"/>
</dbReference>
<dbReference type="SUPFAM" id="SSF46894">
    <property type="entry name" value="C-terminal effector domain of the bipartite response regulators"/>
    <property type="match status" value="1"/>
</dbReference>
<protein>
    <submittedName>
        <fullName evidence="5">LuxR family transcriptional regulator</fullName>
    </submittedName>
</protein>
<dbReference type="OrthoDB" id="965844at2"/>
<dbReference type="PANTHER" id="PTHR44688:SF16">
    <property type="entry name" value="DNA-BINDING TRANSCRIPTIONAL ACTIVATOR DEVR_DOSR"/>
    <property type="match status" value="1"/>
</dbReference>
<comment type="caution">
    <text evidence="5">The sequence shown here is derived from an EMBL/GenBank/DDBJ whole genome shotgun (WGS) entry which is preliminary data.</text>
</comment>
<dbReference type="AlphaFoldDB" id="A0A3S2U246"/>
<accession>A0A3S2U246</accession>
<dbReference type="Proteomes" id="UP000285211">
    <property type="component" value="Unassembled WGS sequence"/>
</dbReference>
<dbReference type="GO" id="GO:0003677">
    <property type="term" value="F:DNA binding"/>
    <property type="evidence" value="ECO:0007669"/>
    <property type="project" value="UniProtKB-KW"/>
</dbReference>
<dbReference type="Gene3D" id="1.10.10.10">
    <property type="entry name" value="Winged helix-like DNA-binding domain superfamily/Winged helix DNA-binding domain"/>
    <property type="match status" value="1"/>
</dbReference>
<dbReference type="InterPro" id="IPR000792">
    <property type="entry name" value="Tscrpt_reg_LuxR_C"/>
</dbReference>
<gene>
    <name evidence="5" type="ORF">EOD40_09790</name>
</gene>
<keyword evidence="3" id="KW-0804">Transcription</keyword>
<dbReference type="InterPro" id="IPR036388">
    <property type="entry name" value="WH-like_DNA-bd_sf"/>
</dbReference>
<dbReference type="SMART" id="SM00421">
    <property type="entry name" value="HTH_LUXR"/>
    <property type="match status" value="1"/>
</dbReference>
<evidence type="ECO:0000256" key="3">
    <source>
        <dbReference type="ARBA" id="ARBA00023163"/>
    </source>
</evidence>
<evidence type="ECO:0000313" key="6">
    <source>
        <dbReference type="Proteomes" id="UP000285211"/>
    </source>
</evidence>
<organism evidence="5 6">
    <name type="scientific">Flavobacterium sufflavum</name>
    <dbReference type="NCBI Taxonomy" id="1921138"/>
    <lineage>
        <taxon>Bacteria</taxon>
        <taxon>Pseudomonadati</taxon>
        <taxon>Bacteroidota</taxon>
        <taxon>Flavobacteriia</taxon>
        <taxon>Flavobacteriales</taxon>
        <taxon>Flavobacteriaceae</taxon>
        <taxon>Flavobacterium</taxon>
    </lineage>
</organism>
<keyword evidence="1" id="KW-0805">Transcription regulation</keyword>
<evidence type="ECO:0000259" key="4">
    <source>
        <dbReference type="PROSITE" id="PS50043"/>
    </source>
</evidence>
<evidence type="ECO:0000256" key="2">
    <source>
        <dbReference type="ARBA" id="ARBA00023125"/>
    </source>
</evidence>
<dbReference type="PRINTS" id="PR00038">
    <property type="entry name" value="HTHLUXR"/>
</dbReference>
<dbReference type="InterPro" id="IPR016032">
    <property type="entry name" value="Sig_transdc_resp-reg_C-effctor"/>
</dbReference>
<dbReference type="GO" id="GO:0006355">
    <property type="term" value="P:regulation of DNA-templated transcription"/>
    <property type="evidence" value="ECO:0007669"/>
    <property type="project" value="InterPro"/>
</dbReference>
<proteinExistence type="predicted"/>
<dbReference type="RefSeq" id="WP_128195061.1">
    <property type="nucleotide sequence ID" value="NZ_SACJ01000005.1"/>
</dbReference>
<evidence type="ECO:0000313" key="5">
    <source>
        <dbReference type="EMBL" id="RVT75735.1"/>
    </source>
</evidence>
<dbReference type="EMBL" id="SACJ01000005">
    <property type="protein sequence ID" value="RVT75735.1"/>
    <property type="molecule type" value="Genomic_DNA"/>
</dbReference>
<keyword evidence="6" id="KW-1185">Reference proteome</keyword>
<dbReference type="PROSITE" id="PS50043">
    <property type="entry name" value="HTH_LUXR_2"/>
    <property type="match status" value="1"/>
</dbReference>
<dbReference type="CDD" id="cd06170">
    <property type="entry name" value="LuxR_C_like"/>
    <property type="match status" value="1"/>
</dbReference>
<keyword evidence="2" id="KW-0238">DNA-binding</keyword>
<dbReference type="PROSITE" id="PS00622">
    <property type="entry name" value="HTH_LUXR_1"/>
    <property type="match status" value="1"/>
</dbReference>
<name>A0A3S2U246_9FLAO</name>
<evidence type="ECO:0000256" key="1">
    <source>
        <dbReference type="ARBA" id="ARBA00023015"/>
    </source>
</evidence>
<dbReference type="Pfam" id="PF00196">
    <property type="entry name" value="GerE"/>
    <property type="match status" value="1"/>
</dbReference>
<sequence>MKKHYPIDYKTVIKENPIPIKSASNDLLSVFRDEADRLAALPLGILPTFYILNYQTKEYEFISKAFQCFSKYKAEEIIEGGIEKFLSIYQKDDFDLYSEQIFYKNLEVILNTIPEERDQLLFTNTYRIFNKDKTISHILQKNRIIADPITGLPLYAYGCIHNLTHHTIFNRELFHQIEKIEDLESGNKSIIFSNTYKVYEEDKMLTPQENRIVELLIKGLTTKEIAQKLFVSYHTIDAHRSNILTKTNSKNVVQLISKFINSNI</sequence>